<dbReference type="NCBIfam" id="TIGR00539">
    <property type="entry name" value="hemN_rel"/>
    <property type="match status" value="1"/>
</dbReference>
<dbReference type="InterPro" id="IPR010723">
    <property type="entry name" value="HemN_C"/>
</dbReference>
<dbReference type="CDD" id="cd01335">
    <property type="entry name" value="Radical_SAM"/>
    <property type="match status" value="1"/>
</dbReference>
<keyword evidence="9" id="KW-0004">4Fe-4S</keyword>
<accession>A0A1F4S8R5</accession>
<protein>
    <recommendedName>
        <fullName evidence="2 9">Heme chaperone HemW</fullName>
    </recommendedName>
</protein>
<dbReference type="GO" id="GO:0006779">
    <property type="term" value="P:porphyrin-containing compound biosynthetic process"/>
    <property type="evidence" value="ECO:0007669"/>
    <property type="project" value="InterPro"/>
</dbReference>
<dbReference type="PANTHER" id="PTHR13932:SF5">
    <property type="entry name" value="RADICAL S-ADENOSYL METHIONINE DOMAIN-CONTAINING PROTEIN 1, MITOCHONDRIAL"/>
    <property type="match status" value="1"/>
</dbReference>
<comment type="function">
    <text evidence="9">Probably acts as a heme chaperone, transferring heme to an unknown acceptor. Binds one molecule of heme per monomer, possibly covalently. Binds 1 [4Fe-4S] cluster. The cluster is coordinated with 3 cysteines and an exchangeable S-adenosyl-L-methionine.</text>
</comment>
<proteinExistence type="inferred from homology"/>
<dbReference type="Pfam" id="PF06969">
    <property type="entry name" value="HemN_C"/>
    <property type="match status" value="1"/>
</dbReference>
<dbReference type="InterPro" id="IPR007197">
    <property type="entry name" value="rSAM"/>
</dbReference>
<dbReference type="SFLD" id="SFLDF00288">
    <property type="entry name" value="HemN-like__clustered_with_nucl"/>
    <property type="match status" value="1"/>
</dbReference>
<dbReference type="SFLD" id="SFLDG01082">
    <property type="entry name" value="B12-binding_domain_containing"/>
    <property type="match status" value="1"/>
</dbReference>
<keyword evidence="4 9" id="KW-0949">S-adenosyl-L-methionine</keyword>
<keyword evidence="8 9" id="KW-0143">Chaperone</keyword>
<evidence type="ECO:0000256" key="1">
    <source>
        <dbReference type="ARBA" id="ARBA00006100"/>
    </source>
</evidence>
<evidence type="ECO:0000256" key="7">
    <source>
        <dbReference type="ARBA" id="ARBA00023014"/>
    </source>
</evidence>
<evidence type="ECO:0000256" key="6">
    <source>
        <dbReference type="ARBA" id="ARBA00023004"/>
    </source>
</evidence>
<comment type="subcellular location">
    <subcellularLocation>
        <location evidence="9">Cytoplasm</location>
    </subcellularLocation>
</comment>
<dbReference type="PROSITE" id="PS51918">
    <property type="entry name" value="RADICAL_SAM"/>
    <property type="match status" value="1"/>
</dbReference>
<reference evidence="11 12" key="1">
    <citation type="journal article" date="2016" name="Nat. Commun.">
        <title>Thousands of microbial genomes shed light on interconnected biogeochemical processes in an aquifer system.</title>
        <authorList>
            <person name="Anantharaman K."/>
            <person name="Brown C.T."/>
            <person name="Hug L.A."/>
            <person name="Sharon I."/>
            <person name="Castelle C.J."/>
            <person name="Probst A.J."/>
            <person name="Thomas B.C."/>
            <person name="Singh A."/>
            <person name="Wilkins M.J."/>
            <person name="Karaoz U."/>
            <person name="Brodie E.L."/>
            <person name="Williams K.H."/>
            <person name="Hubbard S.S."/>
            <person name="Banfield J.F."/>
        </authorList>
    </citation>
    <scope>NUCLEOTIDE SEQUENCE [LARGE SCALE GENOMIC DNA]</scope>
</reference>
<dbReference type="InterPro" id="IPR006638">
    <property type="entry name" value="Elp3/MiaA/NifB-like_rSAM"/>
</dbReference>
<dbReference type="Proteomes" id="UP000177905">
    <property type="component" value="Unassembled WGS sequence"/>
</dbReference>
<dbReference type="SUPFAM" id="SSF102114">
    <property type="entry name" value="Radical SAM enzymes"/>
    <property type="match status" value="1"/>
</dbReference>
<organism evidence="11 12">
    <name type="scientific">candidate division WOR-1 bacterium RIFOXYB2_FULL_36_35</name>
    <dbReference type="NCBI Taxonomy" id="1802578"/>
    <lineage>
        <taxon>Bacteria</taxon>
        <taxon>Bacillati</taxon>
        <taxon>Saganbacteria</taxon>
    </lineage>
</organism>
<sequence>MGKNKKQEELHNNNSLSSLYIHIPFCKQKCSYCDFASYAGKEDLMDQYISKLTEELHFLLSANRFPLSTIYFGGGTPTLLPISNFEFLISNIQKLIPKFPRLQDGQAMSNLEITIEANPGTIDKEYLKALRDFGINRISIGVQSFNNKHLKTLGRIHDIKKIYQAFDAARDAGFDNINLDLIFAIPEQTLKEWQNDLKNALNLKPEHLSTYNLQVEEGTPLYEKLTSKGNDLNRRLLNEDLDAQMYEFAIDFIKENGYHHYEISNFAKKGLECRHNITYWENRNYIGIGAGAHSHINGKRWGNPETIEEYLDSKPVVKIKHEEDITYAAKETIFMGLRLIEGIPKEKFNGFENEVEKLKREDFLEEKNKRIKLTKKGLFFGNLVFEEFI</sequence>
<dbReference type="SFLD" id="SFLDF00562">
    <property type="entry name" value="HemN-like__clustered_with_heat"/>
    <property type="match status" value="1"/>
</dbReference>
<evidence type="ECO:0000313" key="12">
    <source>
        <dbReference type="Proteomes" id="UP000177905"/>
    </source>
</evidence>
<dbReference type="InterPro" id="IPR034505">
    <property type="entry name" value="Coproporphyrinogen-III_oxidase"/>
</dbReference>
<feature type="domain" description="Radical SAM core" evidence="10">
    <location>
        <begin position="11"/>
        <end position="259"/>
    </location>
</feature>
<comment type="similarity">
    <text evidence="1">Belongs to the anaerobic coproporphyrinogen-III oxidase family. HemW subfamily.</text>
</comment>
<dbReference type="SFLD" id="SFLDS00029">
    <property type="entry name" value="Radical_SAM"/>
    <property type="match status" value="1"/>
</dbReference>
<dbReference type="GO" id="GO:0004109">
    <property type="term" value="F:coproporphyrinogen oxidase activity"/>
    <property type="evidence" value="ECO:0007669"/>
    <property type="project" value="InterPro"/>
</dbReference>
<dbReference type="GO" id="GO:0046872">
    <property type="term" value="F:metal ion binding"/>
    <property type="evidence" value="ECO:0007669"/>
    <property type="project" value="UniProtKB-UniRule"/>
</dbReference>
<dbReference type="GO" id="GO:0005737">
    <property type="term" value="C:cytoplasm"/>
    <property type="evidence" value="ECO:0007669"/>
    <property type="project" value="UniProtKB-SubCell"/>
</dbReference>
<comment type="caution">
    <text evidence="11">The sequence shown here is derived from an EMBL/GenBank/DDBJ whole genome shotgun (WGS) entry which is preliminary data.</text>
</comment>
<evidence type="ECO:0000259" key="10">
    <source>
        <dbReference type="PROSITE" id="PS51918"/>
    </source>
</evidence>
<dbReference type="GO" id="GO:0051539">
    <property type="term" value="F:4 iron, 4 sulfur cluster binding"/>
    <property type="evidence" value="ECO:0007669"/>
    <property type="project" value="UniProtKB-UniRule"/>
</dbReference>
<dbReference type="EMBL" id="MEUA01000002">
    <property type="protein sequence ID" value="OGC16820.1"/>
    <property type="molecule type" value="Genomic_DNA"/>
</dbReference>
<name>A0A1F4S8R5_UNCSA</name>
<dbReference type="InterPro" id="IPR058240">
    <property type="entry name" value="rSAM_sf"/>
</dbReference>
<keyword evidence="9" id="KW-0963">Cytoplasm</keyword>
<evidence type="ECO:0000256" key="5">
    <source>
        <dbReference type="ARBA" id="ARBA00022723"/>
    </source>
</evidence>
<evidence type="ECO:0000256" key="2">
    <source>
        <dbReference type="ARBA" id="ARBA00017228"/>
    </source>
</evidence>
<keyword evidence="7 9" id="KW-0411">Iron-sulfur</keyword>
<evidence type="ECO:0000256" key="3">
    <source>
        <dbReference type="ARBA" id="ARBA00022617"/>
    </source>
</evidence>
<dbReference type="InterPro" id="IPR004559">
    <property type="entry name" value="HemW-like"/>
</dbReference>
<keyword evidence="6 9" id="KW-0408">Iron</keyword>
<evidence type="ECO:0000256" key="8">
    <source>
        <dbReference type="ARBA" id="ARBA00023186"/>
    </source>
</evidence>
<keyword evidence="5 9" id="KW-0479">Metal-binding</keyword>
<dbReference type="AlphaFoldDB" id="A0A1F4S8R5"/>
<gene>
    <name evidence="11" type="ORF">A2290_08045</name>
</gene>
<evidence type="ECO:0000313" key="11">
    <source>
        <dbReference type="EMBL" id="OGC16820.1"/>
    </source>
</evidence>
<dbReference type="Pfam" id="PF04055">
    <property type="entry name" value="Radical_SAM"/>
    <property type="match status" value="1"/>
</dbReference>
<evidence type="ECO:0000256" key="4">
    <source>
        <dbReference type="ARBA" id="ARBA00022691"/>
    </source>
</evidence>
<dbReference type="SMART" id="SM00729">
    <property type="entry name" value="Elp3"/>
    <property type="match status" value="1"/>
</dbReference>
<dbReference type="InterPro" id="IPR013785">
    <property type="entry name" value="Aldolase_TIM"/>
</dbReference>
<dbReference type="PANTHER" id="PTHR13932">
    <property type="entry name" value="COPROPORPHYRINIGEN III OXIDASE"/>
    <property type="match status" value="1"/>
</dbReference>
<dbReference type="SFLD" id="SFLDG01065">
    <property type="entry name" value="anaerobic_coproporphyrinogen-I"/>
    <property type="match status" value="1"/>
</dbReference>
<evidence type="ECO:0000256" key="9">
    <source>
        <dbReference type="RuleBase" id="RU364116"/>
    </source>
</evidence>
<keyword evidence="3 9" id="KW-0349">Heme</keyword>
<dbReference type="Gene3D" id="3.20.20.70">
    <property type="entry name" value="Aldolase class I"/>
    <property type="match status" value="1"/>
</dbReference>